<evidence type="ECO:0000256" key="4">
    <source>
        <dbReference type="PROSITE-ProRule" id="PRU00433"/>
    </source>
</evidence>
<dbReference type="SUPFAM" id="SSF46626">
    <property type="entry name" value="Cytochrome c"/>
    <property type="match status" value="1"/>
</dbReference>
<dbReference type="Gene3D" id="1.10.760.10">
    <property type="entry name" value="Cytochrome c-like domain"/>
    <property type="match status" value="1"/>
</dbReference>
<dbReference type="InterPro" id="IPR013427">
    <property type="entry name" value="Haem-bd_dom_put"/>
</dbReference>
<evidence type="ECO:0000313" key="7">
    <source>
        <dbReference type="Proteomes" id="UP000501812"/>
    </source>
</evidence>
<evidence type="ECO:0000256" key="1">
    <source>
        <dbReference type="ARBA" id="ARBA00022617"/>
    </source>
</evidence>
<dbReference type="Gene3D" id="2.120.10.30">
    <property type="entry name" value="TolB, C-terminal domain"/>
    <property type="match status" value="1"/>
</dbReference>
<dbReference type="InterPro" id="IPR011041">
    <property type="entry name" value="Quinoprot_gluc/sorb_DH_b-prop"/>
</dbReference>
<feature type="domain" description="Cytochrome c" evidence="5">
    <location>
        <begin position="842"/>
        <end position="979"/>
    </location>
</feature>
<name>A0A858RK49_9BACT</name>
<dbReference type="SUPFAM" id="SSF49785">
    <property type="entry name" value="Galactose-binding domain-like"/>
    <property type="match status" value="1"/>
</dbReference>
<gene>
    <name evidence="6" type="ORF">HHL09_16435</name>
</gene>
<dbReference type="NCBIfam" id="TIGR02603">
    <property type="entry name" value="CxxCH_TIGR02603"/>
    <property type="match status" value="1"/>
</dbReference>
<sequence>MAAICAVFTLQAAELPANEPVAHWLWKSATPSSGEKVYFRREFELPQDIASAAITVACDDWHRIWFNGKELGFAGDWTNSRGYDVVAHLKQGGRNVIAVEGRNEQGAAAMALRFRATLKDGRKLYVMSDGNWSCNTEAPENWPSPDFSDDAWPKAEVVGKMGDAPWGTLIAPEGHGPAAPEDVTSKYQVAAGFKLERLYRVPKDQGSWVAMTVDGKGQLLCADQYGKIYRVNPSKDAFGSTSAEPTNIPLSGAHGLLWHQGVLYVTVNEGTDQSGVWRVTDTNGDGEPDKPELLKAFTGRGEHGPHGLAVSPDGQWIYCVLGNHTDYTPMDSSLVSLKWGEDQLLPRRPDARGHARDRFAPGGYIVRFKPDNSHWQLFSIGYRNQYDLAFNQQGDLFTYDSDMEWDLGMPWYRPTRICHVVPGSEFGWRNGSGVWPEYYEDSMGTQLDIGPGCPTGVLSGKGAKFPAKYQQAIYALDWTYATIHAIHLVPHGGGYKAEREEFIAGSGLPLTDAVIGPDGAMYFLTGGRRTDSALWRVTYGGGDKVDPVEFASKTLELEDRAKAWEALGSNERIVRYKAHVALEAGDPAEVAAELATENDPWRIIGGAMVLARTGGPEHRGTILEALGRLDESKTDLQQKLNALRACGLVFIRHGEPAPQEREGLLARLNGAFPTGEPVLDHELCRMLCYLQAPGIVGRTLALMDASGPTPVPDWLSLAKRNADYGKVVEEMIANLPPAEVIHYIYCLRVVKGPWEQEERKRFFAWFEKLLSKKGGASYAGFIEDLKKETLATATPEEREWIAKLATAPATNALADLPKAQGPGREWTIDEVVKLADEGLTGRNKENGRKMFQASLCVACHRFGAEGGATGPDLSALGGRFNVRDLAEAILDPSKVVSDQYAFDLITKTDGSQVTGKLLDEKDDHWIIATSPFDFSQTVEIERNQIKDKRLSPVSPMPPGLINSLNPDELKDLLAYILGK</sequence>
<keyword evidence="2 4" id="KW-0479">Metal-binding</keyword>
<keyword evidence="1 4" id="KW-0349">Heme</keyword>
<evidence type="ECO:0000259" key="5">
    <source>
        <dbReference type="PROSITE" id="PS51007"/>
    </source>
</evidence>
<evidence type="ECO:0000256" key="3">
    <source>
        <dbReference type="ARBA" id="ARBA00023004"/>
    </source>
</evidence>
<organism evidence="6 7">
    <name type="scientific">Luteolibacter luteus</name>
    <dbReference type="NCBI Taxonomy" id="2728835"/>
    <lineage>
        <taxon>Bacteria</taxon>
        <taxon>Pseudomonadati</taxon>
        <taxon>Verrucomicrobiota</taxon>
        <taxon>Verrucomicrobiia</taxon>
        <taxon>Verrucomicrobiales</taxon>
        <taxon>Verrucomicrobiaceae</taxon>
        <taxon>Luteolibacter</taxon>
    </lineage>
</organism>
<dbReference type="AlphaFoldDB" id="A0A858RK49"/>
<dbReference type="GO" id="GO:0009055">
    <property type="term" value="F:electron transfer activity"/>
    <property type="evidence" value="ECO:0007669"/>
    <property type="project" value="InterPro"/>
</dbReference>
<dbReference type="GO" id="GO:0046872">
    <property type="term" value="F:metal ion binding"/>
    <property type="evidence" value="ECO:0007669"/>
    <property type="project" value="UniProtKB-KW"/>
</dbReference>
<dbReference type="KEGG" id="luo:HHL09_16435"/>
<keyword evidence="3 4" id="KW-0408">Iron</keyword>
<dbReference type="InterPro" id="IPR008979">
    <property type="entry name" value="Galactose-bd-like_sf"/>
</dbReference>
<evidence type="ECO:0000313" key="6">
    <source>
        <dbReference type="EMBL" id="QJE97307.1"/>
    </source>
</evidence>
<dbReference type="Proteomes" id="UP000501812">
    <property type="component" value="Chromosome"/>
</dbReference>
<protein>
    <submittedName>
        <fullName evidence="6">C-type cytochrome</fullName>
    </submittedName>
</protein>
<dbReference type="InterPro" id="IPR036909">
    <property type="entry name" value="Cyt_c-like_dom_sf"/>
</dbReference>
<dbReference type="RefSeq" id="WP_169455707.1">
    <property type="nucleotide sequence ID" value="NZ_CP051774.1"/>
</dbReference>
<dbReference type="InterPro" id="IPR011042">
    <property type="entry name" value="6-blade_b-propeller_TolB-like"/>
</dbReference>
<dbReference type="InterPro" id="IPR009056">
    <property type="entry name" value="Cyt_c-like_dom"/>
</dbReference>
<keyword evidence="7" id="KW-1185">Reference proteome</keyword>
<dbReference type="SUPFAM" id="SSF50952">
    <property type="entry name" value="Soluble quinoprotein glucose dehydrogenase"/>
    <property type="match status" value="1"/>
</dbReference>
<dbReference type="PANTHER" id="PTHR33546">
    <property type="entry name" value="LARGE, MULTIFUNCTIONAL SECRETED PROTEIN-RELATED"/>
    <property type="match status" value="1"/>
</dbReference>
<dbReference type="GO" id="GO:0020037">
    <property type="term" value="F:heme binding"/>
    <property type="evidence" value="ECO:0007669"/>
    <property type="project" value="InterPro"/>
</dbReference>
<dbReference type="PANTHER" id="PTHR33546:SF1">
    <property type="entry name" value="LARGE, MULTIFUNCTIONAL SECRETED PROTEIN"/>
    <property type="match status" value="1"/>
</dbReference>
<proteinExistence type="predicted"/>
<dbReference type="Gene3D" id="2.60.120.260">
    <property type="entry name" value="Galactose-binding domain-like"/>
    <property type="match status" value="1"/>
</dbReference>
<evidence type="ECO:0000256" key="2">
    <source>
        <dbReference type="ARBA" id="ARBA00022723"/>
    </source>
</evidence>
<reference evidence="6 7" key="1">
    <citation type="submission" date="2020-04" db="EMBL/GenBank/DDBJ databases">
        <title>Luteolibacter sp. G-1-1-1 isolated from soil.</title>
        <authorList>
            <person name="Dahal R.H."/>
        </authorList>
    </citation>
    <scope>NUCLEOTIDE SEQUENCE [LARGE SCALE GENOMIC DNA]</scope>
    <source>
        <strain evidence="6 7">G-1-1-1</strain>
    </source>
</reference>
<dbReference type="EMBL" id="CP051774">
    <property type="protein sequence ID" value="QJE97307.1"/>
    <property type="molecule type" value="Genomic_DNA"/>
</dbReference>
<accession>A0A858RK49</accession>
<dbReference type="PROSITE" id="PS51007">
    <property type="entry name" value="CYTC"/>
    <property type="match status" value="1"/>
</dbReference>